<dbReference type="Pfam" id="PF00144">
    <property type="entry name" value="Beta-lactamase"/>
    <property type="match status" value="1"/>
</dbReference>
<evidence type="ECO:0000259" key="3">
    <source>
        <dbReference type="Pfam" id="PF00144"/>
    </source>
</evidence>
<protein>
    <recommendedName>
        <fullName evidence="3">Beta-lactamase-related domain-containing protein</fullName>
    </recommendedName>
</protein>
<reference evidence="4" key="1">
    <citation type="submission" date="2022-11" db="EMBL/GenBank/DDBJ databases">
        <title>Isolation and characterization of PLA-degrading bacterium Massilia sp. from Antarctic soil.</title>
        <authorList>
            <person name="Sato K."/>
            <person name="Gomez-Fuentes C."/>
            <person name="Ahmad S.A."/>
            <person name="Zulkharnain A."/>
        </authorList>
    </citation>
    <scope>NUCLEOTIDE SEQUENCE</scope>
    <source>
        <strain evidence="4">N-3</strain>
    </source>
</reference>
<dbReference type="InterPro" id="IPR012338">
    <property type="entry name" value="Beta-lactam/transpept-like"/>
</dbReference>
<dbReference type="Gene3D" id="3.40.710.10">
    <property type="entry name" value="DD-peptidase/beta-lactamase superfamily"/>
    <property type="match status" value="1"/>
</dbReference>
<evidence type="ECO:0000313" key="4">
    <source>
        <dbReference type="EMBL" id="BDT59399.1"/>
    </source>
</evidence>
<keyword evidence="5" id="KW-1185">Reference proteome</keyword>
<dbReference type="PANTHER" id="PTHR46825:SF12">
    <property type="entry name" value="PENICILLIN-BINDING PROTEIN 4"/>
    <property type="match status" value="1"/>
</dbReference>
<keyword evidence="2" id="KW-0732">Signal</keyword>
<proteinExistence type="predicted"/>
<feature type="region of interest" description="Disordered" evidence="1">
    <location>
        <begin position="460"/>
        <end position="482"/>
    </location>
</feature>
<feature type="domain" description="Beta-lactamase-related" evidence="3">
    <location>
        <begin position="60"/>
        <end position="370"/>
    </location>
</feature>
<dbReference type="InterPro" id="IPR001466">
    <property type="entry name" value="Beta-lactam-related"/>
</dbReference>
<name>A0ABM8C871_9BURK</name>
<accession>A0ABM8C871</accession>
<feature type="chain" id="PRO_5046451558" description="Beta-lactamase-related domain-containing protein" evidence="2">
    <location>
        <begin position="32"/>
        <end position="482"/>
    </location>
</feature>
<feature type="signal peptide" evidence="2">
    <location>
        <begin position="1"/>
        <end position="31"/>
    </location>
</feature>
<gene>
    <name evidence="4" type="ORF">MasN3_28930</name>
</gene>
<dbReference type="Proteomes" id="UP001163336">
    <property type="component" value="Chromosome"/>
</dbReference>
<organism evidence="4 5">
    <name type="scientific">Massilia varians</name>
    <dbReference type="NCBI Taxonomy" id="457921"/>
    <lineage>
        <taxon>Bacteria</taxon>
        <taxon>Pseudomonadati</taxon>
        <taxon>Pseudomonadota</taxon>
        <taxon>Betaproteobacteria</taxon>
        <taxon>Burkholderiales</taxon>
        <taxon>Oxalobacteraceae</taxon>
        <taxon>Telluria group</taxon>
        <taxon>Massilia</taxon>
    </lineage>
</organism>
<dbReference type="PANTHER" id="PTHR46825">
    <property type="entry name" value="D-ALANYL-D-ALANINE-CARBOXYPEPTIDASE/ENDOPEPTIDASE AMPH"/>
    <property type="match status" value="1"/>
</dbReference>
<dbReference type="EMBL" id="AP026966">
    <property type="protein sequence ID" value="BDT59399.1"/>
    <property type="molecule type" value="Genomic_DNA"/>
</dbReference>
<sequence>MRSSQPPLSRFKRQLAWGACLATLVSPCSRAADDAAITRIEAGLRPAVALANAPLRTERLQDAMARLKVPGVSVAVIHDGKLAWTRGYGVAWAGGPAVTPETLFQAASVSKPVAAMAVLRMVEQGRLELDAPIERALTGWKLPEGAGKPSVRQLLSHTGGTSVSGFPGYAAGTPVPTLVQLLDGKAPANTGPVRVEAAPGSAWNYSGGGYSVLQQAMTDRYGQPFEVLARDLVLGPLGMTDSSFSQPLPAALAAKAARPHDRNGKPFPGGPFVYPELAAAGLWTTPRDLAKFAIALQQGATGRDNGVLSPAMARTMLTPVVDDYALGLQINQGKTFGHGGSNKGFKAQLVVFFEGGNGAVVLTNSDNGWELAAGLMRAIAHEYKWTAIQTVLRPAVALAPQVRRGLAGQYKIDGMGGFQIAERDGQLMLALSPGQWETLYAESDKLLFILSRKLEIHPRDADSGHTVEGPSSHPYTRVSALD</sequence>
<evidence type="ECO:0000256" key="2">
    <source>
        <dbReference type="SAM" id="SignalP"/>
    </source>
</evidence>
<evidence type="ECO:0000256" key="1">
    <source>
        <dbReference type="SAM" id="MobiDB-lite"/>
    </source>
</evidence>
<dbReference type="SUPFAM" id="SSF56601">
    <property type="entry name" value="beta-lactamase/transpeptidase-like"/>
    <property type="match status" value="1"/>
</dbReference>
<dbReference type="RefSeq" id="WP_281908077.1">
    <property type="nucleotide sequence ID" value="NZ_AP026966.1"/>
</dbReference>
<evidence type="ECO:0000313" key="5">
    <source>
        <dbReference type="Proteomes" id="UP001163336"/>
    </source>
</evidence>
<dbReference type="InterPro" id="IPR050491">
    <property type="entry name" value="AmpC-like"/>
</dbReference>